<dbReference type="SMART" id="SM00771">
    <property type="entry name" value="ZipA_C"/>
    <property type="match status" value="1"/>
</dbReference>
<dbReference type="Pfam" id="PF04354">
    <property type="entry name" value="ZipA_C"/>
    <property type="match status" value="1"/>
</dbReference>
<accession>A0ABQ4Q1W6</accession>
<evidence type="ECO:0000256" key="5">
    <source>
        <dbReference type="ARBA" id="ARBA00022989"/>
    </source>
</evidence>
<dbReference type="InterPro" id="IPR007449">
    <property type="entry name" value="ZipA_FtsZ-bd_C"/>
</dbReference>
<evidence type="ECO:0000256" key="1">
    <source>
        <dbReference type="ARBA" id="ARBA00022475"/>
    </source>
</evidence>
<keyword evidence="3 8" id="KW-0132">Cell division</keyword>
<comment type="similarity">
    <text evidence="8">Belongs to the ZipA family.</text>
</comment>
<feature type="domain" description="ZipA C-terminal FtsZ-binding" evidence="10">
    <location>
        <begin position="224"/>
        <end position="342"/>
    </location>
</feature>
<keyword evidence="1 9" id="KW-1003">Cell membrane</keyword>
<evidence type="ECO:0000256" key="6">
    <source>
        <dbReference type="ARBA" id="ARBA00023136"/>
    </source>
</evidence>
<sequence length="366" mass="38977">MTDLHASLLAVGGTIVVGVLGYNKWQEYKAKKAVQRAFASEHDDVLMTPAHEVGAAEIPPEQERQEPVFDAGPPAAEDNPVAVADAPVAAQAAAPEPAPAVQEELPIDELIDCAIPLALEAPVRGERLLSKLQGLRHVGNKPVHFVGQREDGSWGEIGHGTLYYGLYAGVQLANRAGALNEIEYSELISRLRQVADEIDAEPEVPDMKEVMGRARALHQFVAEYDAQLSVNVQGKGAPWAIGTLLGALERQGFDLRPDGRLVMPDGEGGVLFSLSTNVTLAAETTSRLTLLLDVPRVSPAHDGFGAMTACARMLAARLDGVVVDDGSQPLTDAALADIAQQVNDFYAQMEAAQVPAGSTRAQRLFS</sequence>
<dbReference type="EMBL" id="BPMK01000004">
    <property type="protein sequence ID" value="GIZ51181.1"/>
    <property type="molecule type" value="Genomic_DNA"/>
</dbReference>
<evidence type="ECO:0000313" key="12">
    <source>
        <dbReference type="Proteomes" id="UP000887222"/>
    </source>
</evidence>
<keyword evidence="4 9" id="KW-0812">Transmembrane</keyword>
<dbReference type="PANTHER" id="PTHR38685:SF1">
    <property type="entry name" value="CELL DIVISION PROTEIN ZIPA"/>
    <property type="match status" value="1"/>
</dbReference>
<evidence type="ECO:0000256" key="8">
    <source>
        <dbReference type="RuleBase" id="RU003612"/>
    </source>
</evidence>
<evidence type="ECO:0000256" key="9">
    <source>
        <dbReference type="RuleBase" id="RU003613"/>
    </source>
</evidence>
<evidence type="ECO:0000256" key="2">
    <source>
        <dbReference type="ARBA" id="ARBA00022519"/>
    </source>
</evidence>
<dbReference type="GO" id="GO:0051301">
    <property type="term" value="P:cell division"/>
    <property type="evidence" value="ECO:0007669"/>
    <property type="project" value="UniProtKB-KW"/>
</dbReference>
<dbReference type="Proteomes" id="UP000887222">
    <property type="component" value="Unassembled WGS sequence"/>
</dbReference>
<keyword evidence="7 8" id="KW-0131">Cell cycle</keyword>
<evidence type="ECO:0000256" key="7">
    <source>
        <dbReference type="ARBA" id="ARBA00023306"/>
    </source>
</evidence>
<dbReference type="PANTHER" id="PTHR38685">
    <property type="entry name" value="CELL DIVISION PROTEIN ZIPA"/>
    <property type="match status" value="1"/>
</dbReference>
<comment type="function">
    <text evidence="8">Essential cell division protein that stabilizes the FtsZ protofilaments by cross-linking them and that serves as a cytoplasmic membrane anchor for the Z ring. Also required for the recruitment to the septal ring of downstream cell division proteins.</text>
</comment>
<keyword evidence="6 9" id="KW-0472">Membrane</keyword>
<name>A0ABQ4Q1W6_9BURK</name>
<reference evidence="11 12" key="1">
    <citation type="journal article" date="2022" name="Int. J. Syst. Evol. Microbiol.">
        <title>Noviherbaspirillum aridicola sp. nov., isolated from an arid soil in Pakistan.</title>
        <authorList>
            <person name="Khan I.U."/>
            <person name="Saqib M."/>
            <person name="Amin A."/>
            <person name="Hussain F."/>
            <person name="Li L."/>
            <person name="Liu Y.H."/>
            <person name="Fang B.Z."/>
            <person name="Ahmed I."/>
            <person name="Li W.J."/>
        </authorList>
    </citation>
    <scope>NUCLEOTIDE SEQUENCE [LARGE SCALE GENOMIC DNA]</scope>
    <source>
        <strain evidence="11 12">NCCP-691</strain>
    </source>
</reference>
<evidence type="ECO:0000256" key="4">
    <source>
        <dbReference type="ARBA" id="ARBA00022692"/>
    </source>
</evidence>
<organism evidence="11 12">
    <name type="scientific">Noviherbaspirillum aridicola</name>
    <dbReference type="NCBI Taxonomy" id="2849687"/>
    <lineage>
        <taxon>Bacteria</taxon>
        <taxon>Pseudomonadati</taxon>
        <taxon>Pseudomonadota</taxon>
        <taxon>Betaproteobacteria</taxon>
        <taxon>Burkholderiales</taxon>
        <taxon>Oxalobacteraceae</taxon>
        <taxon>Noviherbaspirillum</taxon>
    </lineage>
</organism>
<proteinExistence type="inferred from homology"/>
<dbReference type="SUPFAM" id="SSF64383">
    <property type="entry name" value="Cell-division protein ZipA, C-terminal domain"/>
    <property type="match status" value="1"/>
</dbReference>
<evidence type="ECO:0000259" key="10">
    <source>
        <dbReference type="SMART" id="SM00771"/>
    </source>
</evidence>
<dbReference type="RefSeq" id="WP_220807348.1">
    <property type="nucleotide sequence ID" value="NZ_BPMK01000004.1"/>
</dbReference>
<keyword evidence="2 9" id="KW-0997">Cell inner membrane</keyword>
<dbReference type="Gene3D" id="3.30.1400.10">
    <property type="entry name" value="ZipA, C-terminal FtsZ-binding domain"/>
    <property type="match status" value="1"/>
</dbReference>
<gene>
    <name evidence="11" type="ORF">NCCP691_11950</name>
</gene>
<keyword evidence="5" id="KW-1133">Transmembrane helix</keyword>
<keyword evidence="12" id="KW-1185">Reference proteome</keyword>
<evidence type="ECO:0000313" key="11">
    <source>
        <dbReference type="EMBL" id="GIZ51181.1"/>
    </source>
</evidence>
<protein>
    <recommendedName>
        <fullName evidence="8">Cell division protein ZipA</fullName>
    </recommendedName>
</protein>
<comment type="subcellular location">
    <subcellularLocation>
        <location evidence="9">Cell inner membrane</location>
        <topology evidence="9">Single-pass type I membrane protein</topology>
    </subcellularLocation>
</comment>
<dbReference type="InterPro" id="IPR036765">
    <property type="entry name" value="ZipA_FtsZ-bd_C_sf"/>
</dbReference>
<dbReference type="InterPro" id="IPR011919">
    <property type="entry name" value="Cell_div_ZipA"/>
</dbReference>
<evidence type="ECO:0000256" key="3">
    <source>
        <dbReference type="ARBA" id="ARBA00022618"/>
    </source>
</evidence>
<comment type="caution">
    <text evidence="11">The sequence shown here is derived from an EMBL/GenBank/DDBJ whole genome shotgun (WGS) entry which is preliminary data.</text>
</comment>